<comment type="caution">
    <text evidence="1">The sequence shown here is derived from an EMBL/GenBank/DDBJ whole genome shotgun (WGS) entry which is preliminary data.</text>
</comment>
<protein>
    <submittedName>
        <fullName evidence="1">Uncharacterized protein</fullName>
    </submittedName>
</protein>
<name>A0ACC2VQM5_9TREE</name>
<accession>A0ACC2VQM5</accession>
<proteinExistence type="predicted"/>
<keyword evidence="2" id="KW-1185">Reference proteome</keyword>
<organism evidence="1 2">
    <name type="scientific">Naganishia adeliensis</name>
    <dbReference type="NCBI Taxonomy" id="92952"/>
    <lineage>
        <taxon>Eukaryota</taxon>
        <taxon>Fungi</taxon>
        <taxon>Dikarya</taxon>
        <taxon>Basidiomycota</taxon>
        <taxon>Agaricomycotina</taxon>
        <taxon>Tremellomycetes</taxon>
        <taxon>Filobasidiales</taxon>
        <taxon>Filobasidiaceae</taxon>
        <taxon>Naganishia</taxon>
    </lineage>
</organism>
<evidence type="ECO:0000313" key="2">
    <source>
        <dbReference type="Proteomes" id="UP001230649"/>
    </source>
</evidence>
<dbReference type="EMBL" id="JASBWS010000071">
    <property type="protein sequence ID" value="KAJ9101026.1"/>
    <property type="molecule type" value="Genomic_DNA"/>
</dbReference>
<dbReference type="Proteomes" id="UP001230649">
    <property type="component" value="Unassembled WGS sequence"/>
</dbReference>
<reference evidence="1" key="1">
    <citation type="submission" date="2023-04" db="EMBL/GenBank/DDBJ databases">
        <title>Draft Genome sequencing of Naganishia species isolated from polar environments using Oxford Nanopore Technology.</title>
        <authorList>
            <person name="Leo P."/>
            <person name="Venkateswaran K."/>
        </authorList>
    </citation>
    <scope>NUCLEOTIDE SEQUENCE</scope>
    <source>
        <strain evidence="1">MNA-CCFEE 5262</strain>
    </source>
</reference>
<gene>
    <name evidence="1" type="ORF">QFC20_005310</name>
</gene>
<evidence type="ECO:0000313" key="1">
    <source>
        <dbReference type="EMBL" id="KAJ9101026.1"/>
    </source>
</evidence>
<sequence length="641" mass="71170">MGRGMKAKKGSKGPAPKSAPKLNGKDASIKRIDTYEDTLEAGGVDDFMHNRDKISLAPEQASDDEEDFIGNQGEEVLGLNLPDEDEEPAYDEDEYDEEEEEELPVKKGRKVKAMEDKTKKGRYGKDSDDDESLGFTDEESEADEDEDRGEESWGRQYYAKPSNRYARDADDDDYDSDKELSKSLYAQESEALQKSIRRSMKGEEDFGLDEVEEESATKADIVKFSLDRKQPTKKAAAPAPPADADPSKLITHLALHDPLKLALARDFPLVVRKLQKTERGIKRMQKDAARAQGAGDMPQLNQGLGWLHYQSLLTYATMLAFYLHLASLPEDQRPNFDTHPILPRLAQLKEGVAMLEDLDFDAASIDGEDEDEEDAEGLDDEEDEDVVTGKAELMARLVGTTGMDWDDADVIWEGGELEDGELVDLREDAAGELSDDDAIAGPGRRQIQLSGEESMLMTHWCVVSSFFRLLPTEEHRKTSQPIILDPHLRLPPSAKLFKTLRDPETPHAKAPWILCRDDGDSLFDERRRALESVGGRIVPVPMPNALSTLPRILDELGINSLMVEGGAQIIHQFLTTPTSEDGKPLVDLLVVTVAPVLVPDGLAVPGGETSVDFEHLRTEVMGRDAVMIFRGKERCKGVVQL</sequence>